<accession>A0ABN8PS04</accession>
<evidence type="ECO:0000256" key="6">
    <source>
        <dbReference type="ARBA" id="ARBA00023136"/>
    </source>
</evidence>
<feature type="domain" description="G-protein coupled receptors family 1 profile" evidence="11">
    <location>
        <begin position="1"/>
        <end position="176"/>
    </location>
</feature>
<evidence type="ECO:0000256" key="8">
    <source>
        <dbReference type="ARBA" id="ARBA00023170"/>
    </source>
</evidence>
<evidence type="ECO:0000256" key="9">
    <source>
        <dbReference type="ARBA" id="ARBA00023224"/>
    </source>
</evidence>
<dbReference type="EMBL" id="CALNXI010000976">
    <property type="protein sequence ID" value="CAH3149673.1"/>
    <property type="molecule type" value="Genomic_DNA"/>
</dbReference>
<name>A0ABN8PS04_9CNID</name>
<dbReference type="InterPro" id="IPR000276">
    <property type="entry name" value="GPCR_Rhodpsn"/>
</dbReference>
<organism evidence="12 13">
    <name type="scientific">Porites evermanni</name>
    <dbReference type="NCBI Taxonomy" id="104178"/>
    <lineage>
        <taxon>Eukaryota</taxon>
        <taxon>Metazoa</taxon>
        <taxon>Cnidaria</taxon>
        <taxon>Anthozoa</taxon>
        <taxon>Hexacorallia</taxon>
        <taxon>Scleractinia</taxon>
        <taxon>Fungiina</taxon>
        <taxon>Poritidae</taxon>
        <taxon>Porites</taxon>
    </lineage>
</organism>
<feature type="non-terminal residue" evidence="12">
    <location>
        <position position="1"/>
    </location>
</feature>
<dbReference type="InterPro" id="IPR017452">
    <property type="entry name" value="GPCR_Rhodpsn_7TM"/>
</dbReference>
<feature type="transmembrane region" description="Helical" evidence="10">
    <location>
        <begin position="141"/>
        <end position="163"/>
    </location>
</feature>
<keyword evidence="5" id="KW-0297">G-protein coupled receptor</keyword>
<keyword evidence="3 10" id="KW-0812">Transmembrane</keyword>
<dbReference type="PROSITE" id="PS50262">
    <property type="entry name" value="G_PROTEIN_RECEP_F1_2"/>
    <property type="match status" value="1"/>
</dbReference>
<dbReference type="PANTHER" id="PTHR24248:SF199">
    <property type="entry name" value="IP13425P-RELATED"/>
    <property type="match status" value="1"/>
</dbReference>
<evidence type="ECO:0000259" key="11">
    <source>
        <dbReference type="PROSITE" id="PS50262"/>
    </source>
</evidence>
<evidence type="ECO:0000313" key="13">
    <source>
        <dbReference type="Proteomes" id="UP001159427"/>
    </source>
</evidence>
<evidence type="ECO:0000256" key="4">
    <source>
        <dbReference type="ARBA" id="ARBA00022989"/>
    </source>
</evidence>
<evidence type="ECO:0000313" key="12">
    <source>
        <dbReference type="EMBL" id="CAH3149673.1"/>
    </source>
</evidence>
<evidence type="ECO:0000256" key="3">
    <source>
        <dbReference type="ARBA" id="ARBA00022692"/>
    </source>
</evidence>
<feature type="non-terminal residue" evidence="12">
    <location>
        <position position="176"/>
    </location>
</feature>
<evidence type="ECO:0000256" key="7">
    <source>
        <dbReference type="ARBA" id="ARBA00023157"/>
    </source>
</evidence>
<sequence>LADFLFVLLSCCTLIVAVAIVGNLMVCYVTMVDRNLRNNPMMFLLLSLVMYKIFTIIFVTLVPSSVWTLLPVSIECLKNLSDPLNHLRRSPFLTSKRALIVIIFIWLFNVLFAAIPSMVWRDAPDESLIFKEVCWFLQSRAYALIPVILNFILPLIISSVIYFKIYLTAHQRKRTE</sequence>
<keyword evidence="9" id="KW-0807">Transducer</keyword>
<keyword evidence="2" id="KW-1003">Cell membrane</keyword>
<protein>
    <recommendedName>
        <fullName evidence="11">G-protein coupled receptors family 1 profile domain-containing protein</fullName>
    </recommendedName>
</protein>
<evidence type="ECO:0000256" key="2">
    <source>
        <dbReference type="ARBA" id="ARBA00022475"/>
    </source>
</evidence>
<keyword evidence="4 10" id="KW-1133">Transmembrane helix</keyword>
<evidence type="ECO:0000256" key="1">
    <source>
        <dbReference type="ARBA" id="ARBA00004651"/>
    </source>
</evidence>
<keyword evidence="6 10" id="KW-0472">Membrane</keyword>
<dbReference type="Pfam" id="PF00001">
    <property type="entry name" value="7tm_1"/>
    <property type="match status" value="1"/>
</dbReference>
<keyword evidence="13" id="KW-1185">Reference proteome</keyword>
<feature type="transmembrane region" description="Helical" evidence="10">
    <location>
        <begin position="98"/>
        <end position="120"/>
    </location>
</feature>
<keyword evidence="8" id="KW-0675">Receptor</keyword>
<dbReference type="SUPFAM" id="SSF81321">
    <property type="entry name" value="Family A G protein-coupled receptor-like"/>
    <property type="match status" value="1"/>
</dbReference>
<proteinExistence type="predicted"/>
<evidence type="ECO:0000256" key="10">
    <source>
        <dbReference type="SAM" id="Phobius"/>
    </source>
</evidence>
<gene>
    <name evidence="12" type="ORF">PEVE_00045004</name>
</gene>
<comment type="caution">
    <text evidence="12">The sequence shown here is derived from an EMBL/GenBank/DDBJ whole genome shotgun (WGS) entry which is preliminary data.</text>
</comment>
<dbReference type="Gene3D" id="1.20.1070.10">
    <property type="entry name" value="Rhodopsin 7-helix transmembrane proteins"/>
    <property type="match status" value="1"/>
</dbReference>
<dbReference type="PANTHER" id="PTHR24248">
    <property type="entry name" value="ADRENERGIC RECEPTOR-RELATED G-PROTEIN COUPLED RECEPTOR"/>
    <property type="match status" value="1"/>
</dbReference>
<dbReference type="PRINTS" id="PR00237">
    <property type="entry name" value="GPCRRHODOPSN"/>
</dbReference>
<evidence type="ECO:0000256" key="5">
    <source>
        <dbReference type="ARBA" id="ARBA00023040"/>
    </source>
</evidence>
<reference evidence="12 13" key="1">
    <citation type="submission" date="2022-05" db="EMBL/GenBank/DDBJ databases">
        <authorList>
            <consortium name="Genoscope - CEA"/>
            <person name="William W."/>
        </authorList>
    </citation>
    <scope>NUCLEOTIDE SEQUENCE [LARGE SCALE GENOMIC DNA]</scope>
</reference>
<dbReference type="Proteomes" id="UP001159427">
    <property type="component" value="Unassembled WGS sequence"/>
</dbReference>
<feature type="transmembrane region" description="Helical" evidence="10">
    <location>
        <begin position="41"/>
        <end position="62"/>
    </location>
</feature>
<keyword evidence="7" id="KW-1015">Disulfide bond</keyword>
<feature type="transmembrane region" description="Helical" evidence="10">
    <location>
        <begin position="6"/>
        <end position="29"/>
    </location>
</feature>
<comment type="subcellular location">
    <subcellularLocation>
        <location evidence="1">Cell membrane</location>
        <topology evidence="1">Multi-pass membrane protein</topology>
    </subcellularLocation>
</comment>